<feature type="domain" description="Fumarylacetoacetase-like C-terminal" evidence="2">
    <location>
        <begin position="67"/>
        <end position="257"/>
    </location>
</feature>
<dbReference type="RefSeq" id="WP_016571757.1">
    <property type="nucleotide sequence ID" value="NZ_BHXC01000006.1"/>
</dbReference>
<sequence>MRLARVLTAGAEQYASVVEGPQGTAYALLSTDPFDSARPFRDACPSTGRLLGAHEVTLLPPVPATAKIVGIGRNYAGTETGSGEAPLFLKPHSALLAHGLPIVRPAFSDEIAFEAELAVVIGRTCRQVSRDEALSYVLGYTCANDVTARDAQRSDGQWTRAKGFDTSCPLGPWIVTGIDARDLAITARRNGTVVQQGRTSQMLLDIAGLIERVTAVMTLVPGDVLLTGTPVGAGALNLGDEIEVHIESVGTLSNPVVASPH</sequence>
<evidence type="ECO:0000313" key="3">
    <source>
        <dbReference type="EMBL" id="GCB90004.1"/>
    </source>
</evidence>
<dbReference type="InterPro" id="IPR036663">
    <property type="entry name" value="Fumarylacetoacetase_C_sf"/>
</dbReference>
<dbReference type="GO" id="GO:0016853">
    <property type="term" value="F:isomerase activity"/>
    <property type="evidence" value="ECO:0007669"/>
    <property type="project" value="UniProtKB-ARBA"/>
</dbReference>
<dbReference type="SUPFAM" id="SSF56529">
    <property type="entry name" value="FAH"/>
    <property type="match status" value="1"/>
</dbReference>
<protein>
    <recommendedName>
        <fullName evidence="2">Fumarylacetoacetase-like C-terminal domain-containing protein</fullName>
    </recommendedName>
</protein>
<evidence type="ECO:0000256" key="1">
    <source>
        <dbReference type="ARBA" id="ARBA00022723"/>
    </source>
</evidence>
<organism evidence="3 4">
    <name type="scientific">Streptomyces noursei</name>
    <name type="common">Streptomyces albulus</name>
    <dbReference type="NCBI Taxonomy" id="1971"/>
    <lineage>
        <taxon>Bacteria</taxon>
        <taxon>Bacillati</taxon>
        <taxon>Actinomycetota</taxon>
        <taxon>Actinomycetes</taxon>
        <taxon>Kitasatosporales</taxon>
        <taxon>Streptomycetaceae</taxon>
        <taxon>Streptomyces</taxon>
    </lineage>
</organism>
<dbReference type="STRING" id="68570.DC74_1867"/>
<dbReference type="PANTHER" id="PTHR11820">
    <property type="entry name" value="ACYLPYRUVASE"/>
    <property type="match status" value="1"/>
</dbReference>
<dbReference type="FunFam" id="3.90.850.10:FF:000002">
    <property type="entry name" value="2-hydroxyhepta-2,4-diene-1,7-dioate isomerase"/>
    <property type="match status" value="1"/>
</dbReference>
<dbReference type="GO" id="GO:0019752">
    <property type="term" value="P:carboxylic acid metabolic process"/>
    <property type="evidence" value="ECO:0007669"/>
    <property type="project" value="UniProtKB-ARBA"/>
</dbReference>
<dbReference type="InterPro" id="IPR011234">
    <property type="entry name" value="Fumarylacetoacetase-like_C"/>
</dbReference>
<dbReference type="Proteomes" id="UP000288351">
    <property type="component" value="Unassembled WGS sequence"/>
</dbReference>
<dbReference type="eggNOG" id="COG0179">
    <property type="taxonomic scope" value="Bacteria"/>
</dbReference>
<proteinExistence type="predicted"/>
<accession>A0A059W3L9</accession>
<dbReference type="Gene3D" id="3.90.850.10">
    <property type="entry name" value="Fumarylacetoacetase-like, C-terminal domain"/>
    <property type="match status" value="1"/>
</dbReference>
<dbReference type="GO" id="GO:0046872">
    <property type="term" value="F:metal ion binding"/>
    <property type="evidence" value="ECO:0007669"/>
    <property type="project" value="UniProtKB-KW"/>
</dbReference>
<dbReference type="AlphaFoldDB" id="A0A059W3L9"/>
<keyword evidence="1" id="KW-0479">Metal-binding</keyword>
<dbReference type="Pfam" id="PF01557">
    <property type="entry name" value="FAA_hydrolase"/>
    <property type="match status" value="1"/>
</dbReference>
<gene>
    <name evidence="3" type="ORF">SALB_02698</name>
</gene>
<comment type="caution">
    <text evidence="3">The sequence shown here is derived from an EMBL/GenBank/DDBJ whole genome shotgun (WGS) entry which is preliminary data.</text>
</comment>
<name>A0A059W3L9_STRNR</name>
<dbReference type="GO" id="GO:0018773">
    <property type="term" value="F:acetylpyruvate hydrolase activity"/>
    <property type="evidence" value="ECO:0007669"/>
    <property type="project" value="TreeGrafter"/>
</dbReference>
<dbReference type="EMBL" id="BHXC01000006">
    <property type="protein sequence ID" value="GCB90004.1"/>
    <property type="molecule type" value="Genomic_DNA"/>
</dbReference>
<evidence type="ECO:0000259" key="2">
    <source>
        <dbReference type="Pfam" id="PF01557"/>
    </source>
</evidence>
<evidence type="ECO:0000313" key="4">
    <source>
        <dbReference type="Proteomes" id="UP000288351"/>
    </source>
</evidence>
<dbReference type="PANTHER" id="PTHR11820:SF7">
    <property type="entry name" value="ACYLPYRUVASE FAHD1, MITOCHONDRIAL"/>
    <property type="match status" value="1"/>
</dbReference>
<reference evidence="3 4" key="1">
    <citation type="journal article" date="2019" name="Microbiol. Resour. Announc.">
        <title>Draft Genome Sequence of the Most Traditional epsilon-Poly-l-Lysine Producer, Streptomyces albulus NBRC14147.</title>
        <authorList>
            <person name="Yamanaka K."/>
            <person name="Hamano Y."/>
        </authorList>
    </citation>
    <scope>NUCLEOTIDE SEQUENCE [LARGE SCALE GENOMIC DNA]</scope>
    <source>
        <strain evidence="3 4">NBRC 14147</strain>
    </source>
</reference>